<keyword evidence="1" id="KW-1133">Transmembrane helix</keyword>
<evidence type="ECO:0000313" key="2">
    <source>
        <dbReference type="EMBL" id="KAF2013905.1"/>
    </source>
</evidence>
<name>A0A6A5XKV9_9PLEO</name>
<reference evidence="2" key="1">
    <citation type="journal article" date="2020" name="Stud. Mycol.">
        <title>101 Dothideomycetes genomes: a test case for predicting lifestyles and emergence of pathogens.</title>
        <authorList>
            <person name="Haridas S."/>
            <person name="Albert R."/>
            <person name="Binder M."/>
            <person name="Bloem J."/>
            <person name="Labutti K."/>
            <person name="Salamov A."/>
            <person name="Andreopoulos B."/>
            <person name="Baker S."/>
            <person name="Barry K."/>
            <person name="Bills G."/>
            <person name="Bluhm B."/>
            <person name="Cannon C."/>
            <person name="Castanera R."/>
            <person name="Culley D."/>
            <person name="Daum C."/>
            <person name="Ezra D."/>
            <person name="Gonzalez J."/>
            <person name="Henrissat B."/>
            <person name="Kuo A."/>
            <person name="Liang C."/>
            <person name="Lipzen A."/>
            <person name="Lutzoni F."/>
            <person name="Magnuson J."/>
            <person name="Mondo S."/>
            <person name="Nolan M."/>
            <person name="Ohm R."/>
            <person name="Pangilinan J."/>
            <person name="Park H.-J."/>
            <person name="Ramirez L."/>
            <person name="Alfaro M."/>
            <person name="Sun H."/>
            <person name="Tritt A."/>
            <person name="Yoshinaga Y."/>
            <person name="Zwiers L.-H."/>
            <person name="Turgeon B."/>
            <person name="Goodwin S."/>
            <person name="Spatafora J."/>
            <person name="Crous P."/>
            <person name="Grigoriev I."/>
        </authorList>
    </citation>
    <scope>NUCLEOTIDE SEQUENCE</scope>
    <source>
        <strain evidence="2">CBS 175.79</strain>
    </source>
</reference>
<evidence type="ECO:0000256" key="1">
    <source>
        <dbReference type="SAM" id="Phobius"/>
    </source>
</evidence>
<feature type="transmembrane region" description="Helical" evidence="1">
    <location>
        <begin position="24"/>
        <end position="44"/>
    </location>
</feature>
<dbReference type="RefSeq" id="XP_033382244.1">
    <property type="nucleotide sequence ID" value="XM_033522366.1"/>
</dbReference>
<dbReference type="AlphaFoldDB" id="A0A6A5XKV9"/>
<protein>
    <submittedName>
        <fullName evidence="2">Uncharacterized protein</fullName>
    </submittedName>
</protein>
<dbReference type="EMBL" id="ML978071">
    <property type="protein sequence ID" value="KAF2013905.1"/>
    <property type="molecule type" value="Genomic_DNA"/>
</dbReference>
<keyword evidence="1" id="KW-0812">Transmembrane</keyword>
<evidence type="ECO:0000313" key="3">
    <source>
        <dbReference type="Proteomes" id="UP000799778"/>
    </source>
</evidence>
<organism evidence="2 3">
    <name type="scientific">Aaosphaeria arxii CBS 175.79</name>
    <dbReference type="NCBI Taxonomy" id="1450172"/>
    <lineage>
        <taxon>Eukaryota</taxon>
        <taxon>Fungi</taxon>
        <taxon>Dikarya</taxon>
        <taxon>Ascomycota</taxon>
        <taxon>Pezizomycotina</taxon>
        <taxon>Dothideomycetes</taxon>
        <taxon>Pleosporomycetidae</taxon>
        <taxon>Pleosporales</taxon>
        <taxon>Pleosporales incertae sedis</taxon>
        <taxon>Aaosphaeria</taxon>
    </lineage>
</organism>
<dbReference type="Proteomes" id="UP000799778">
    <property type="component" value="Unassembled WGS sequence"/>
</dbReference>
<keyword evidence="1" id="KW-0472">Membrane</keyword>
<keyword evidence="3" id="KW-1185">Reference proteome</keyword>
<gene>
    <name evidence="2" type="ORF">BU24DRAFT_249585</name>
</gene>
<sequence length="156" mass="17694">MDFVSISEISKDGPFPTLENVKFIWIYFLALIVMSIAVFGWWYYKRMSEANKSPTAAITEGSIEDQAESTIGLQPLHNPANETANRRQYNGKVLRQALDEFKNLGRSPEVSDEELSRAFKKIRIAKTALETGYDFDELWKSVQEADEQLGLSHGEA</sequence>
<accession>A0A6A5XKV9</accession>
<proteinExistence type="predicted"/>
<dbReference type="GeneID" id="54279763"/>